<feature type="domain" description="Glutaredoxin" evidence="3">
    <location>
        <begin position="85"/>
        <end position="141"/>
    </location>
</feature>
<evidence type="ECO:0000259" key="4">
    <source>
        <dbReference type="Pfam" id="PF13511"/>
    </source>
</evidence>
<keyword evidence="6" id="KW-1185">Reference proteome</keyword>
<dbReference type="KEGG" id="rhf:EUB48_11670"/>
<sequence length="221" mass="22832">MTRNITTRLAALTLLATLLAFGSMHVHAQAVYRIVGPDGRVTFSDKPPPATAGKATTIDAGASGPAASGSALPFELKQVAGKYPVTLYTGSNCGPCGSGRAMLSSRGVPFTERTVNTAQDADALQRLSGDNTLPLLTIGSQQLKGYSDTEWNQFLDAAGYPKTSQLPASYRNPPAAPLVAVQKQAPATSATGNTAQEPLAAPAPRPAPDRSGVDNPAGIRF</sequence>
<dbReference type="Pfam" id="PF13511">
    <property type="entry name" value="DUF4124"/>
    <property type="match status" value="1"/>
</dbReference>
<dbReference type="PROSITE" id="PS51354">
    <property type="entry name" value="GLUTAREDOXIN_2"/>
    <property type="match status" value="1"/>
</dbReference>
<dbReference type="Proteomes" id="UP000316798">
    <property type="component" value="Chromosome"/>
</dbReference>
<dbReference type="CDD" id="cd02976">
    <property type="entry name" value="NrdH"/>
    <property type="match status" value="1"/>
</dbReference>
<feature type="compositionally biased region" description="Polar residues" evidence="1">
    <location>
        <begin position="185"/>
        <end position="194"/>
    </location>
</feature>
<accession>A0A515DBS3</accession>
<feature type="signal peptide" evidence="2">
    <location>
        <begin position="1"/>
        <end position="28"/>
    </location>
</feature>
<evidence type="ECO:0000259" key="3">
    <source>
        <dbReference type="Pfam" id="PF00462"/>
    </source>
</evidence>
<organism evidence="5 6">
    <name type="scientific">Rhodoferax sediminis</name>
    <dbReference type="NCBI Taxonomy" id="2509614"/>
    <lineage>
        <taxon>Bacteria</taxon>
        <taxon>Pseudomonadati</taxon>
        <taxon>Pseudomonadota</taxon>
        <taxon>Betaproteobacteria</taxon>
        <taxon>Burkholderiales</taxon>
        <taxon>Comamonadaceae</taxon>
        <taxon>Rhodoferax</taxon>
    </lineage>
</organism>
<gene>
    <name evidence="5" type="ORF">EUB48_11670</name>
</gene>
<protein>
    <submittedName>
        <fullName evidence="5">Glutaredoxin family protein</fullName>
    </submittedName>
</protein>
<feature type="domain" description="DUF4124" evidence="4">
    <location>
        <begin position="28"/>
        <end position="67"/>
    </location>
</feature>
<dbReference type="RefSeq" id="WP_142819284.1">
    <property type="nucleotide sequence ID" value="NZ_CP035503.1"/>
</dbReference>
<dbReference type="OrthoDB" id="8794394at2"/>
<keyword evidence="2" id="KW-0732">Signal</keyword>
<dbReference type="AlphaFoldDB" id="A0A515DBS3"/>
<dbReference type="InterPro" id="IPR025392">
    <property type="entry name" value="DUF4124"/>
</dbReference>
<dbReference type="EMBL" id="CP035503">
    <property type="protein sequence ID" value="QDL37857.1"/>
    <property type="molecule type" value="Genomic_DNA"/>
</dbReference>
<dbReference type="Gene3D" id="3.40.30.10">
    <property type="entry name" value="Glutaredoxin"/>
    <property type="match status" value="1"/>
</dbReference>
<reference evidence="5 6" key="1">
    <citation type="submission" date="2019-01" db="EMBL/GenBank/DDBJ databases">
        <title>Genomic insights into a novel species Rhodoferax sp.</title>
        <authorList>
            <person name="Jin L."/>
        </authorList>
    </citation>
    <scope>NUCLEOTIDE SEQUENCE [LARGE SCALE GENOMIC DNA]</scope>
    <source>
        <strain evidence="5 6">CHu59-6-5</strain>
    </source>
</reference>
<evidence type="ECO:0000256" key="1">
    <source>
        <dbReference type="SAM" id="MobiDB-lite"/>
    </source>
</evidence>
<feature type="chain" id="PRO_5021883334" evidence="2">
    <location>
        <begin position="29"/>
        <end position="221"/>
    </location>
</feature>
<feature type="region of interest" description="Disordered" evidence="1">
    <location>
        <begin position="181"/>
        <end position="221"/>
    </location>
</feature>
<dbReference type="InterPro" id="IPR036249">
    <property type="entry name" value="Thioredoxin-like_sf"/>
</dbReference>
<name>A0A515DBS3_9BURK</name>
<dbReference type="Pfam" id="PF00462">
    <property type="entry name" value="Glutaredoxin"/>
    <property type="match status" value="1"/>
</dbReference>
<dbReference type="SUPFAM" id="SSF52833">
    <property type="entry name" value="Thioredoxin-like"/>
    <property type="match status" value="1"/>
</dbReference>
<evidence type="ECO:0000256" key="2">
    <source>
        <dbReference type="SAM" id="SignalP"/>
    </source>
</evidence>
<proteinExistence type="predicted"/>
<evidence type="ECO:0000313" key="6">
    <source>
        <dbReference type="Proteomes" id="UP000316798"/>
    </source>
</evidence>
<dbReference type="InterPro" id="IPR002109">
    <property type="entry name" value="Glutaredoxin"/>
</dbReference>
<evidence type="ECO:0000313" key="5">
    <source>
        <dbReference type="EMBL" id="QDL37857.1"/>
    </source>
</evidence>